<keyword evidence="3" id="KW-1185">Reference proteome</keyword>
<protein>
    <submittedName>
        <fullName evidence="2">Uncharacterized protein</fullName>
    </submittedName>
</protein>
<keyword evidence="1" id="KW-1133">Transmembrane helix</keyword>
<dbReference type="AlphaFoldDB" id="A0A4Z1CJJ9"/>
<gene>
    <name evidence="2" type="ORF">E5Q11_04740</name>
</gene>
<evidence type="ECO:0000313" key="3">
    <source>
        <dbReference type="Proteomes" id="UP000298325"/>
    </source>
</evidence>
<accession>A0A4Z1CJJ9</accession>
<proteinExistence type="predicted"/>
<feature type="transmembrane region" description="Helical" evidence="1">
    <location>
        <begin position="6"/>
        <end position="24"/>
    </location>
</feature>
<name>A0A4Z1CJJ9_9GAMM</name>
<reference evidence="2 3" key="1">
    <citation type="submission" date="2019-04" db="EMBL/GenBank/DDBJ databases">
        <authorList>
            <person name="Park S."/>
            <person name="Yoon J.-H."/>
        </authorList>
    </citation>
    <scope>NUCLEOTIDE SEQUENCE [LARGE SCALE GENOMIC DNA]</scope>
    <source>
        <strain evidence="2 3">HJM-18</strain>
    </source>
</reference>
<feature type="transmembrane region" description="Helical" evidence="1">
    <location>
        <begin position="36"/>
        <end position="59"/>
    </location>
</feature>
<feature type="transmembrane region" description="Helical" evidence="1">
    <location>
        <begin position="65"/>
        <end position="82"/>
    </location>
</feature>
<evidence type="ECO:0000256" key="1">
    <source>
        <dbReference type="SAM" id="Phobius"/>
    </source>
</evidence>
<comment type="caution">
    <text evidence="2">The sequence shown here is derived from an EMBL/GenBank/DDBJ whole genome shotgun (WGS) entry which is preliminary data.</text>
</comment>
<dbReference type="RefSeq" id="WP_135802217.1">
    <property type="nucleotide sequence ID" value="NZ_SRPF01000001.1"/>
</dbReference>
<keyword evidence="1" id="KW-0812">Transmembrane</keyword>
<dbReference type="OrthoDB" id="4764194at2"/>
<evidence type="ECO:0000313" key="2">
    <source>
        <dbReference type="EMBL" id="TGN41832.1"/>
    </source>
</evidence>
<dbReference type="EMBL" id="SRPF01000001">
    <property type="protein sequence ID" value="TGN41832.1"/>
    <property type="molecule type" value="Genomic_DNA"/>
</dbReference>
<keyword evidence="1" id="KW-0472">Membrane</keyword>
<organism evidence="2 3">
    <name type="scientific">Marinobacter confluentis</name>
    <dbReference type="NCBI Taxonomy" id="1697557"/>
    <lineage>
        <taxon>Bacteria</taxon>
        <taxon>Pseudomonadati</taxon>
        <taxon>Pseudomonadota</taxon>
        <taxon>Gammaproteobacteria</taxon>
        <taxon>Pseudomonadales</taxon>
        <taxon>Marinobacteraceae</taxon>
        <taxon>Marinobacter</taxon>
    </lineage>
</organism>
<sequence>MRTLVIIVGGILLWAVITGVTKLLNNQAGRSWTPTGIFAAVWLVITSWNIWVGVTQAGYTFMQELPIFLVTYLLPIAVAVFIKRKFLSA</sequence>
<dbReference type="Proteomes" id="UP000298325">
    <property type="component" value="Unassembled WGS sequence"/>
</dbReference>